<reference evidence="15 16" key="1">
    <citation type="submission" date="2021-03" db="EMBL/GenBank/DDBJ databases">
        <title>Genomic Encyclopedia of Type Strains, Phase IV (KMG-IV): sequencing the most valuable type-strain genomes for metagenomic binning, comparative biology and taxonomic classification.</title>
        <authorList>
            <person name="Goeker M."/>
        </authorList>
    </citation>
    <scope>NUCLEOTIDE SEQUENCE [LARGE SCALE GENOMIC DNA]</scope>
    <source>
        <strain evidence="15 16">DSM 3984</strain>
    </source>
</reference>
<evidence type="ECO:0000256" key="4">
    <source>
        <dbReference type="ARBA" id="ARBA00022806"/>
    </source>
</evidence>
<keyword evidence="6" id="KW-0238">DNA-binding</keyword>
<accession>A0ABS4EYA9</accession>
<dbReference type="InterPro" id="IPR013986">
    <property type="entry name" value="DExx_box_DNA_helicase_dom_sf"/>
</dbReference>
<keyword evidence="4 11" id="KW-0347">Helicase</keyword>
<evidence type="ECO:0000256" key="2">
    <source>
        <dbReference type="ARBA" id="ARBA00022741"/>
    </source>
</evidence>
<evidence type="ECO:0000256" key="8">
    <source>
        <dbReference type="ARBA" id="ARBA00034617"/>
    </source>
</evidence>
<dbReference type="PANTHER" id="PTHR11070:SF2">
    <property type="entry name" value="ATP-DEPENDENT DNA HELICASE SRS2"/>
    <property type="match status" value="1"/>
</dbReference>
<dbReference type="GO" id="GO:0003678">
    <property type="term" value="F:DNA helicase activity"/>
    <property type="evidence" value="ECO:0007669"/>
    <property type="project" value="UniProtKB-EC"/>
</dbReference>
<evidence type="ECO:0000259" key="14">
    <source>
        <dbReference type="PROSITE" id="PS51217"/>
    </source>
</evidence>
<dbReference type="EC" id="5.6.2.4" evidence="9"/>
<dbReference type="PANTHER" id="PTHR11070">
    <property type="entry name" value="UVRD / RECB / PCRA DNA HELICASE FAMILY MEMBER"/>
    <property type="match status" value="1"/>
</dbReference>
<dbReference type="InterPro" id="IPR014017">
    <property type="entry name" value="DNA_helicase_UvrD-like_C"/>
</dbReference>
<keyword evidence="5 11" id="KW-0067">ATP-binding</keyword>
<evidence type="ECO:0000256" key="6">
    <source>
        <dbReference type="ARBA" id="ARBA00023125"/>
    </source>
</evidence>
<evidence type="ECO:0000256" key="12">
    <source>
        <dbReference type="SAM" id="Coils"/>
    </source>
</evidence>
<evidence type="ECO:0000256" key="9">
    <source>
        <dbReference type="ARBA" id="ARBA00034808"/>
    </source>
</evidence>
<evidence type="ECO:0000256" key="11">
    <source>
        <dbReference type="PROSITE-ProRule" id="PRU00560"/>
    </source>
</evidence>
<feature type="coiled-coil region" evidence="12">
    <location>
        <begin position="476"/>
        <end position="530"/>
    </location>
</feature>
<keyword evidence="2 11" id="KW-0547">Nucleotide-binding</keyword>
<dbReference type="PROSITE" id="PS51217">
    <property type="entry name" value="UVRD_HELICASE_CTER"/>
    <property type="match status" value="1"/>
</dbReference>
<dbReference type="InterPro" id="IPR014016">
    <property type="entry name" value="UvrD-like_ATP-bd"/>
</dbReference>
<dbReference type="SUPFAM" id="SSF52540">
    <property type="entry name" value="P-loop containing nucleoside triphosphate hydrolases"/>
    <property type="match status" value="1"/>
</dbReference>
<evidence type="ECO:0000259" key="13">
    <source>
        <dbReference type="PROSITE" id="PS51198"/>
    </source>
</evidence>
<dbReference type="Gene3D" id="1.10.10.160">
    <property type="match status" value="1"/>
</dbReference>
<name>A0ABS4EYA9_9CLOT</name>
<evidence type="ECO:0000313" key="16">
    <source>
        <dbReference type="Proteomes" id="UP000783390"/>
    </source>
</evidence>
<dbReference type="GO" id="GO:0016787">
    <property type="term" value="F:hydrolase activity"/>
    <property type="evidence" value="ECO:0007669"/>
    <property type="project" value="UniProtKB-KW"/>
</dbReference>
<dbReference type="InterPro" id="IPR000212">
    <property type="entry name" value="DNA_helicase_UvrD/REP"/>
</dbReference>
<dbReference type="PROSITE" id="PS51198">
    <property type="entry name" value="UVRD_HELICASE_ATP_BIND"/>
    <property type="match status" value="1"/>
</dbReference>
<dbReference type="InterPro" id="IPR027417">
    <property type="entry name" value="P-loop_NTPase"/>
</dbReference>
<dbReference type="Pfam" id="PF13361">
    <property type="entry name" value="UvrD_C"/>
    <property type="match status" value="1"/>
</dbReference>
<dbReference type="Gene3D" id="3.40.50.300">
    <property type="entry name" value="P-loop containing nucleotide triphosphate hydrolases"/>
    <property type="match status" value="2"/>
</dbReference>
<evidence type="ECO:0000256" key="10">
    <source>
        <dbReference type="ARBA" id="ARBA00048988"/>
    </source>
</evidence>
<dbReference type="Proteomes" id="UP000783390">
    <property type="component" value="Unassembled WGS sequence"/>
</dbReference>
<evidence type="ECO:0000313" key="15">
    <source>
        <dbReference type="EMBL" id="MBP1888976.1"/>
    </source>
</evidence>
<dbReference type="Pfam" id="PF00580">
    <property type="entry name" value="UvrD-helicase"/>
    <property type="match status" value="1"/>
</dbReference>
<dbReference type="CDD" id="cd17932">
    <property type="entry name" value="DEXQc_UvrD"/>
    <property type="match status" value="1"/>
</dbReference>
<evidence type="ECO:0000256" key="3">
    <source>
        <dbReference type="ARBA" id="ARBA00022801"/>
    </source>
</evidence>
<sequence length="669" mass="79011">MNLDLFQQDAVNAKERNVLVVAAPGSGKTTVIINRINYLVNKLKIYNKNIIVITFTKSAALNMKDRYIKSFNLERAPFFGTFHGLFYKMLIRENYKIEIIESYKTHKLIEGVLKKYFDDINEDKIKEVINNISLFKNSRSNLNEFKPSLTKEIFQECYEAYSSYKKKNNLWDFDDLALKVLELLKENKELRNGYRELFKYILVDEFQDCDELQIEFLKMMNEGDKNSLFAVGDEDQCIYSFRGSKPEYMVIFNNIFKGGKKYYLSKNYRSSKNIIDGAKKVIEYNKERNKKEIIANKEDDGIIKISFPYDEKIQGEEIVDRIKALIKDNKYTYKDNIILYRTNIEAMNFIDVFTRKKIPFTLLDKEYNFFEHFICKDILTYLKLSLDPFDKEAFLKIINKPFRYVSKSNLAYVRNFNEYKDPFEILMEKKDTPPFQIKKLDDLRKDIQYLSKLSLSSAIQFIISDLGYLDYLKTYCEKFNQSLDDLEEILEEFKISASGFKTIIEFFTHIENIKEEIEMSKNKIDEDRVLLSTIHRVKGMEFKNVFLVNCNEDTIPHISAGDENIEEERRLFYVGITRAIDNLYITAPKTKGGKFKEASRFIKETEFKNEEEESHDLKKGTVVYHNGRKEEGIVDYCKGDRINILFKDGIIRSFSIKILLERNLLMIIE</sequence>
<evidence type="ECO:0000256" key="5">
    <source>
        <dbReference type="ARBA" id="ARBA00022840"/>
    </source>
</evidence>
<organism evidence="15 16">
    <name type="scientific">Clostridium moniliforme</name>
    <dbReference type="NCBI Taxonomy" id="39489"/>
    <lineage>
        <taxon>Bacteria</taxon>
        <taxon>Bacillati</taxon>
        <taxon>Bacillota</taxon>
        <taxon>Clostridia</taxon>
        <taxon>Eubacteriales</taxon>
        <taxon>Clostridiaceae</taxon>
        <taxon>Clostridium</taxon>
    </lineage>
</organism>
<dbReference type="Gene3D" id="1.10.486.10">
    <property type="entry name" value="PCRA, domain 4"/>
    <property type="match status" value="1"/>
</dbReference>
<dbReference type="EMBL" id="JAGGJZ010000001">
    <property type="protein sequence ID" value="MBP1888976.1"/>
    <property type="molecule type" value="Genomic_DNA"/>
</dbReference>
<comment type="catalytic activity">
    <reaction evidence="10">
        <text>ATP + H2O = ADP + phosphate + H(+)</text>
        <dbReference type="Rhea" id="RHEA:13065"/>
        <dbReference type="ChEBI" id="CHEBI:15377"/>
        <dbReference type="ChEBI" id="CHEBI:15378"/>
        <dbReference type="ChEBI" id="CHEBI:30616"/>
        <dbReference type="ChEBI" id="CHEBI:43474"/>
        <dbReference type="ChEBI" id="CHEBI:456216"/>
        <dbReference type="EC" id="5.6.2.4"/>
    </reaction>
</comment>
<proteinExistence type="inferred from homology"/>
<feature type="domain" description="UvrD-like helicase C-terminal" evidence="14">
    <location>
        <begin position="272"/>
        <end position="539"/>
    </location>
</feature>
<comment type="caution">
    <text evidence="15">The sequence shown here is derived from an EMBL/GenBank/DDBJ whole genome shotgun (WGS) entry which is preliminary data.</text>
</comment>
<evidence type="ECO:0000256" key="1">
    <source>
        <dbReference type="ARBA" id="ARBA00009922"/>
    </source>
</evidence>
<feature type="domain" description="UvrD-like helicase ATP-binding" evidence="13">
    <location>
        <begin position="1"/>
        <end position="271"/>
    </location>
</feature>
<keyword evidence="12" id="KW-0175">Coiled coil</keyword>
<keyword evidence="3 11" id="KW-0378">Hydrolase</keyword>
<evidence type="ECO:0000256" key="7">
    <source>
        <dbReference type="ARBA" id="ARBA00023235"/>
    </source>
</evidence>
<gene>
    <name evidence="15" type="ORF">J2Z53_000555</name>
</gene>
<comment type="similarity">
    <text evidence="1">Belongs to the helicase family. UvrD subfamily.</text>
</comment>
<keyword evidence="16" id="KW-1185">Reference proteome</keyword>
<keyword evidence="7" id="KW-0413">Isomerase</keyword>
<protein>
    <recommendedName>
        <fullName evidence="9">DNA 3'-5' helicase</fullName>
        <ecNumber evidence="9">5.6.2.4</ecNumber>
    </recommendedName>
</protein>
<comment type="catalytic activity">
    <reaction evidence="8">
        <text>Couples ATP hydrolysis with the unwinding of duplex DNA by translocating in the 3'-5' direction.</text>
        <dbReference type="EC" id="5.6.2.4"/>
    </reaction>
</comment>
<feature type="binding site" evidence="11">
    <location>
        <begin position="22"/>
        <end position="29"/>
    </location>
    <ligand>
        <name>ATP</name>
        <dbReference type="ChEBI" id="CHEBI:30616"/>
    </ligand>
</feature>